<evidence type="ECO:0000256" key="1">
    <source>
        <dbReference type="ARBA" id="ARBA00038128"/>
    </source>
</evidence>
<dbReference type="eggNOG" id="COG2267">
    <property type="taxonomic scope" value="Bacteria"/>
</dbReference>
<dbReference type="KEGG" id="rbi:RB2501_00666"/>
<protein>
    <submittedName>
        <fullName evidence="3">Arylesterase (Aryl-ester hydrolase)</fullName>
    </submittedName>
</protein>
<sequence length="313" mass="34917">MSGKFNRTPNFAYSTDSMAFRQGIPGKPRSLNIKENMPFITHSKEEEHSIYYEDYGKGQPVILIHGWPLSNKMWEQQVWKLVESGYRCISYDRRGFGISSAPWDGYGYSDLAGDLNEIIEQLKLDNCVLVGFSMGGGEVIRYLTDFGDNRIDKIALVSSIIPLVKQHDDNPGGVPVETLDSIKEALQKDRVGFLKEFSKGFYNFDENAAKDRISQAQLDYDFIVASHASPRATIQTALAWMHTDFRPELANVRVPALVVHGDGDQTVPIETSARQAASGIPDATLKVLEGAPHGLHLTHARELNEMLAGFLKK</sequence>
<gene>
    <name evidence="3" type="ordered locus">RB2501_00666</name>
</gene>
<dbReference type="Pfam" id="PF00561">
    <property type="entry name" value="Abhydrolase_1"/>
    <property type="match status" value="1"/>
</dbReference>
<accession>A4CNS6</accession>
<evidence type="ECO:0000259" key="2">
    <source>
        <dbReference type="Pfam" id="PF00561"/>
    </source>
</evidence>
<dbReference type="AlphaFoldDB" id="A4CNS6"/>
<dbReference type="STRING" id="313596.RB2501_00666"/>
<dbReference type="InterPro" id="IPR029058">
    <property type="entry name" value="AB_hydrolase_fold"/>
</dbReference>
<name>A4CNS6_ROBBH</name>
<reference evidence="3 4" key="1">
    <citation type="journal article" date="2009" name="J. Bacteriol.">
        <title>Complete genome sequence of Robiginitalea biformata HTCC2501.</title>
        <authorList>
            <person name="Oh H.M."/>
            <person name="Giovannoni S.J."/>
            <person name="Lee K."/>
            <person name="Ferriera S."/>
            <person name="Johnson J."/>
            <person name="Cho J.C."/>
        </authorList>
    </citation>
    <scope>NUCLEOTIDE SEQUENCE [LARGE SCALE GENOMIC DNA]</scope>
    <source>
        <strain evidence="4">ATCC BAA-864 / HTCC2501 / KCTC 12146</strain>
    </source>
</reference>
<dbReference type="FunFam" id="3.40.50.1820:FF:000205">
    <property type="entry name" value="Non-haem bromoperoxidase BPO-A2"/>
    <property type="match status" value="1"/>
</dbReference>
<dbReference type="PANTHER" id="PTHR43433:SF4">
    <property type="entry name" value="NON-HEME CHLOROPEROXIDASE-RELATED"/>
    <property type="match status" value="1"/>
</dbReference>
<dbReference type="Gene3D" id="3.40.50.1820">
    <property type="entry name" value="alpha/beta hydrolase"/>
    <property type="match status" value="1"/>
</dbReference>
<dbReference type="GO" id="GO:0016787">
    <property type="term" value="F:hydrolase activity"/>
    <property type="evidence" value="ECO:0007669"/>
    <property type="project" value="UniProtKB-KW"/>
</dbReference>
<dbReference type="PRINTS" id="PR00412">
    <property type="entry name" value="EPOXHYDRLASE"/>
</dbReference>
<dbReference type="PANTHER" id="PTHR43433">
    <property type="entry name" value="HYDROLASE, ALPHA/BETA FOLD FAMILY PROTEIN"/>
    <property type="match status" value="1"/>
</dbReference>
<dbReference type="HOGENOM" id="CLU_020336_12_3_10"/>
<dbReference type="EMBL" id="CP001712">
    <property type="protein sequence ID" value="EAR14543.1"/>
    <property type="molecule type" value="Genomic_DNA"/>
</dbReference>
<feature type="domain" description="AB hydrolase-1" evidence="2">
    <location>
        <begin position="60"/>
        <end position="300"/>
    </location>
</feature>
<dbReference type="InterPro" id="IPR000639">
    <property type="entry name" value="Epox_hydrolase-like"/>
</dbReference>
<proteinExistence type="inferred from homology"/>
<comment type="similarity">
    <text evidence="1">Belongs to the AB hydrolase superfamily. Bacterial non-heme haloperoxidase / perhydrolase family.</text>
</comment>
<dbReference type="Proteomes" id="UP000009049">
    <property type="component" value="Chromosome"/>
</dbReference>
<dbReference type="SMR" id="A4CNS6"/>
<dbReference type="ESTHER" id="9flao-a4cns6">
    <property type="family name" value="Haloperoxidase"/>
</dbReference>
<dbReference type="InterPro" id="IPR000073">
    <property type="entry name" value="AB_hydrolase_1"/>
</dbReference>
<dbReference type="PRINTS" id="PR00111">
    <property type="entry name" value="ABHYDROLASE"/>
</dbReference>
<dbReference type="SUPFAM" id="SSF53474">
    <property type="entry name" value="alpha/beta-Hydrolases"/>
    <property type="match status" value="1"/>
</dbReference>
<organism evidence="3 4">
    <name type="scientific">Robiginitalea biformata (strain ATCC BAA-864 / DSM 15991 / KCTC 12146 / HTCC2501)</name>
    <dbReference type="NCBI Taxonomy" id="313596"/>
    <lineage>
        <taxon>Bacteria</taxon>
        <taxon>Pseudomonadati</taxon>
        <taxon>Bacteroidota</taxon>
        <taxon>Flavobacteriia</taxon>
        <taxon>Flavobacteriales</taxon>
        <taxon>Flavobacteriaceae</taxon>
        <taxon>Robiginitalea</taxon>
    </lineage>
</organism>
<keyword evidence="4" id="KW-1185">Reference proteome</keyword>
<dbReference type="InterPro" id="IPR050471">
    <property type="entry name" value="AB_hydrolase"/>
</dbReference>
<evidence type="ECO:0000313" key="4">
    <source>
        <dbReference type="Proteomes" id="UP000009049"/>
    </source>
</evidence>
<evidence type="ECO:0000313" key="3">
    <source>
        <dbReference type="EMBL" id="EAR14543.1"/>
    </source>
</evidence>
<keyword evidence="3" id="KW-0378">Hydrolase</keyword>